<keyword evidence="1" id="KW-1133">Transmembrane helix</keyword>
<dbReference type="STRING" id="1076256.A0A2H3AV16"/>
<proteinExistence type="predicted"/>
<protein>
    <recommendedName>
        <fullName evidence="2">DUF6534 domain-containing protein</fullName>
    </recommendedName>
</protein>
<accession>A0A2H3AV16</accession>
<dbReference type="EMBL" id="KZ293465">
    <property type="protein sequence ID" value="PBK62535.1"/>
    <property type="molecule type" value="Genomic_DNA"/>
</dbReference>
<reference evidence="4" key="1">
    <citation type="journal article" date="2017" name="Nat. Ecol. Evol.">
        <title>Genome expansion and lineage-specific genetic innovations in the forest pathogenic fungi Armillaria.</title>
        <authorList>
            <person name="Sipos G."/>
            <person name="Prasanna A.N."/>
            <person name="Walter M.C."/>
            <person name="O'Connor E."/>
            <person name="Balint B."/>
            <person name="Krizsan K."/>
            <person name="Kiss B."/>
            <person name="Hess J."/>
            <person name="Varga T."/>
            <person name="Slot J."/>
            <person name="Riley R."/>
            <person name="Boka B."/>
            <person name="Rigling D."/>
            <person name="Barry K."/>
            <person name="Lee J."/>
            <person name="Mihaltcheva S."/>
            <person name="LaButti K."/>
            <person name="Lipzen A."/>
            <person name="Waldron R."/>
            <person name="Moloney N.M."/>
            <person name="Sperisen C."/>
            <person name="Kredics L."/>
            <person name="Vagvoelgyi C."/>
            <person name="Patrignani A."/>
            <person name="Fitzpatrick D."/>
            <person name="Nagy I."/>
            <person name="Doyle S."/>
            <person name="Anderson J.B."/>
            <person name="Grigoriev I.V."/>
            <person name="Gueldener U."/>
            <person name="Muensterkoetter M."/>
            <person name="Nagy L.G."/>
        </authorList>
    </citation>
    <scope>NUCLEOTIDE SEQUENCE [LARGE SCALE GENOMIC DNA]</scope>
    <source>
        <strain evidence="4">28-4</strain>
    </source>
</reference>
<feature type="transmembrane region" description="Helical" evidence="1">
    <location>
        <begin position="82"/>
        <end position="102"/>
    </location>
</feature>
<evidence type="ECO:0000256" key="1">
    <source>
        <dbReference type="SAM" id="Phobius"/>
    </source>
</evidence>
<dbReference type="PANTHER" id="PTHR40465">
    <property type="entry name" value="CHROMOSOME 1, WHOLE GENOME SHOTGUN SEQUENCE"/>
    <property type="match status" value="1"/>
</dbReference>
<keyword evidence="1" id="KW-0812">Transmembrane</keyword>
<dbReference type="Pfam" id="PF20152">
    <property type="entry name" value="DUF6534"/>
    <property type="match status" value="1"/>
</dbReference>
<feature type="transmembrane region" description="Helical" evidence="1">
    <location>
        <begin position="154"/>
        <end position="175"/>
    </location>
</feature>
<evidence type="ECO:0000313" key="4">
    <source>
        <dbReference type="Proteomes" id="UP000218334"/>
    </source>
</evidence>
<keyword evidence="4" id="KW-1185">Reference proteome</keyword>
<dbReference type="PANTHER" id="PTHR40465:SF1">
    <property type="entry name" value="DUF6534 DOMAIN-CONTAINING PROTEIN"/>
    <property type="match status" value="1"/>
</dbReference>
<feature type="domain" description="DUF6534" evidence="2">
    <location>
        <begin position="160"/>
        <end position="246"/>
    </location>
</feature>
<keyword evidence="1" id="KW-0472">Membrane</keyword>
<feature type="transmembrane region" description="Helical" evidence="1">
    <location>
        <begin position="12"/>
        <end position="34"/>
    </location>
</feature>
<feature type="transmembrane region" description="Helical" evidence="1">
    <location>
        <begin position="114"/>
        <end position="134"/>
    </location>
</feature>
<feature type="transmembrane region" description="Helical" evidence="1">
    <location>
        <begin position="46"/>
        <end position="70"/>
    </location>
</feature>
<gene>
    <name evidence="3" type="ORF">ARMSODRAFT_964038</name>
</gene>
<dbReference type="AlphaFoldDB" id="A0A2H3AV16"/>
<organism evidence="3 4">
    <name type="scientific">Armillaria solidipes</name>
    <dbReference type="NCBI Taxonomy" id="1076256"/>
    <lineage>
        <taxon>Eukaryota</taxon>
        <taxon>Fungi</taxon>
        <taxon>Dikarya</taxon>
        <taxon>Basidiomycota</taxon>
        <taxon>Agaricomycotina</taxon>
        <taxon>Agaricomycetes</taxon>
        <taxon>Agaricomycetidae</taxon>
        <taxon>Agaricales</taxon>
        <taxon>Marasmiineae</taxon>
        <taxon>Physalacriaceae</taxon>
        <taxon>Armillaria</taxon>
    </lineage>
</organism>
<dbReference type="Proteomes" id="UP000218334">
    <property type="component" value="Unassembled WGS sequence"/>
</dbReference>
<dbReference type="InterPro" id="IPR045339">
    <property type="entry name" value="DUF6534"/>
</dbReference>
<feature type="transmembrane region" description="Helical" evidence="1">
    <location>
        <begin position="195"/>
        <end position="217"/>
    </location>
</feature>
<evidence type="ECO:0000259" key="2">
    <source>
        <dbReference type="Pfam" id="PF20152"/>
    </source>
</evidence>
<sequence>MNQATDTLGPLLLGLMFNLLLLGMIFVQYYMYFIKYQRRDKLWIRIFVYALLLVNVGGTVLYMVDMYMALILNFGNAARSTWLGAANLALTAIMAGAVQLFFAWRVKVLTSSWISASSVCFTALLAVAGGIATAAEANAQQAVTDFQTFKITVIIWLVSSCICDFLITGALVWYLRGHKTGFEQSDELMDGIIRLTVQTGLITSICAMLDLITFIAIASPNVHIIFTGMLGKLYTNALMSSLNARSGWSYSVSSKTNLDTSRKKDDVVRLTTANTEVFVQVERHEMTLMGTQRVSESEDWEAKPGNMV</sequence>
<name>A0A2H3AV16_9AGAR</name>
<evidence type="ECO:0000313" key="3">
    <source>
        <dbReference type="EMBL" id="PBK62535.1"/>
    </source>
</evidence>